<dbReference type="GO" id="GO:0000139">
    <property type="term" value="C:Golgi membrane"/>
    <property type="evidence" value="ECO:0007669"/>
    <property type="project" value="TreeGrafter"/>
</dbReference>
<dbReference type="AlphaFoldDB" id="A0A7J7NAY1"/>
<evidence type="ECO:0000313" key="1">
    <source>
        <dbReference type="EMBL" id="KAF6164305.1"/>
    </source>
</evidence>
<proteinExistence type="predicted"/>
<evidence type="ECO:0000313" key="2">
    <source>
        <dbReference type="Proteomes" id="UP000541444"/>
    </source>
</evidence>
<dbReference type="PANTHER" id="PTHR10261:SF0">
    <property type="entry name" value="COATOMER SUBUNIT GAMMA-2"/>
    <property type="match status" value="1"/>
</dbReference>
<dbReference type="OrthoDB" id="1651162at2759"/>
<dbReference type="InterPro" id="IPR011989">
    <property type="entry name" value="ARM-like"/>
</dbReference>
<name>A0A7J7NAY1_9MAGN</name>
<dbReference type="Gene3D" id="1.25.10.10">
    <property type="entry name" value="Leucine-rich Repeat Variant"/>
    <property type="match status" value="1"/>
</dbReference>
<keyword evidence="2" id="KW-1185">Reference proteome</keyword>
<sequence length="305" mass="35431">MKVRDSYLKGKMGVRFNWWRRESPCKEGVEMEADLDEERCRWPLHWGVERAVVLDFTWITLFFHSRRKLIHIQGIKLKNITNYKFNCNAGHLRTLVKLDLHMVGNAYNLSAIGGFEIFYRLINRLLHSYSCRFHCTCTSRTLISVQREQYAHGDNVSSLQVITKLLYLLNKGETFTKADNAALIFATANLFEYNNIGLRRMVYLMISELSPSSNVVRIVARSTSTSEEDPNVIFWHSHQMLSVVHGRSPWDETPYVDAAERTAPEGLSIDGFLSKVKVPSLVLCELILFMARRHFLRQFPSIYFE</sequence>
<organism evidence="1 2">
    <name type="scientific">Kingdonia uniflora</name>
    <dbReference type="NCBI Taxonomy" id="39325"/>
    <lineage>
        <taxon>Eukaryota</taxon>
        <taxon>Viridiplantae</taxon>
        <taxon>Streptophyta</taxon>
        <taxon>Embryophyta</taxon>
        <taxon>Tracheophyta</taxon>
        <taxon>Spermatophyta</taxon>
        <taxon>Magnoliopsida</taxon>
        <taxon>Ranunculales</taxon>
        <taxon>Circaeasteraceae</taxon>
        <taxon>Kingdonia</taxon>
    </lineage>
</organism>
<gene>
    <name evidence="1" type="ORF">GIB67_010275</name>
</gene>
<dbReference type="Proteomes" id="UP000541444">
    <property type="component" value="Unassembled WGS sequence"/>
</dbReference>
<protein>
    <submittedName>
        <fullName evidence="1">Uncharacterized protein</fullName>
    </submittedName>
</protein>
<dbReference type="InterPro" id="IPR017106">
    <property type="entry name" value="Coatomer_gsu"/>
</dbReference>
<dbReference type="GO" id="GO:0005793">
    <property type="term" value="C:endoplasmic reticulum-Golgi intermediate compartment"/>
    <property type="evidence" value="ECO:0007669"/>
    <property type="project" value="TreeGrafter"/>
</dbReference>
<dbReference type="PANTHER" id="PTHR10261">
    <property type="entry name" value="COATOMER SUBUNIT GAMMA"/>
    <property type="match status" value="1"/>
</dbReference>
<dbReference type="EMBL" id="JACGCM010000938">
    <property type="protein sequence ID" value="KAF6164305.1"/>
    <property type="molecule type" value="Genomic_DNA"/>
</dbReference>
<dbReference type="GO" id="GO:0009306">
    <property type="term" value="P:protein secretion"/>
    <property type="evidence" value="ECO:0007669"/>
    <property type="project" value="TreeGrafter"/>
</dbReference>
<dbReference type="GO" id="GO:0006891">
    <property type="term" value="P:intra-Golgi vesicle-mediated transport"/>
    <property type="evidence" value="ECO:0007669"/>
    <property type="project" value="TreeGrafter"/>
</dbReference>
<comment type="caution">
    <text evidence="1">The sequence shown here is derived from an EMBL/GenBank/DDBJ whole genome shotgun (WGS) entry which is preliminary data.</text>
</comment>
<dbReference type="GO" id="GO:0030126">
    <property type="term" value="C:COPI vesicle coat"/>
    <property type="evidence" value="ECO:0007669"/>
    <property type="project" value="TreeGrafter"/>
</dbReference>
<dbReference type="GO" id="GO:0006888">
    <property type="term" value="P:endoplasmic reticulum to Golgi vesicle-mediated transport"/>
    <property type="evidence" value="ECO:0007669"/>
    <property type="project" value="TreeGrafter"/>
</dbReference>
<reference evidence="1 2" key="1">
    <citation type="journal article" date="2020" name="IScience">
        <title>Genome Sequencing of the Endangered Kingdonia uniflora (Circaeasteraceae, Ranunculales) Reveals Potential Mechanisms of Evolutionary Specialization.</title>
        <authorList>
            <person name="Sun Y."/>
            <person name="Deng T."/>
            <person name="Zhang A."/>
            <person name="Moore M.J."/>
            <person name="Landis J.B."/>
            <person name="Lin N."/>
            <person name="Zhang H."/>
            <person name="Zhang X."/>
            <person name="Huang J."/>
            <person name="Zhang X."/>
            <person name="Sun H."/>
            <person name="Wang H."/>
        </authorList>
    </citation>
    <scope>NUCLEOTIDE SEQUENCE [LARGE SCALE GENOMIC DNA]</scope>
    <source>
        <strain evidence="1">TB1705</strain>
        <tissue evidence="1">Leaf</tissue>
    </source>
</reference>
<accession>A0A7J7NAY1</accession>
<dbReference type="GO" id="GO:0005783">
    <property type="term" value="C:endoplasmic reticulum"/>
    <property type="evidence" value="ECO:0007669"/>
    <property type="project" value="TreeGrafter"/>
</dbReference>